<dbReference type="SMART" id="SM00173">
    <property type="entry name" value="RAS"/>
    <property type="match status" value="1"/>
</dbReference>
<feature type="compositionally biased region" description="Basic and acidic residues" evidence="2">
    <location>
        <begin position="333"/>
        <end position="342"/>
    </location>
</feature>
<dbReference type="NCBIfam" id="TIGR00231">
    <property type="entry name" value="small_GTP"/>
    <property type="match status" value="1"/>
</dbReference>
<evidence type="ECO:0000256" key="1">
    <source>
        <dbReference type="ARBA" id="ARBA00006270"/>
    </source>
</evidence>
<reference evidence="3" key="1">
    <citation type="submission" date="2021-08" db="EMBL/GenBank/DDBJ databases">
        <title>Global Aspergillus fumigatus from environmental and clinical sources.</title>
        <authorList>
            <person name="Barber A."/>
            <person name="Sae-Ong T."/>
        </authorList>
    </citation>
    <scope>NUCLEOTIDE SEQUENCE</scope>
    <source>
        <strain evidence="3">NRZ-2016-071</strain>
    </source>
</reference>
<proteinExistence type="inferred from homology"/>
<feature type="compositionally biased region" description="Low complexity" evidence="2">
    <location>
        <begin position="290"/>
        <end position="305"/>
    </location>
</feature>
<feature type="region of interest" description="Disordered" evidence="2">
    <location>
        <begin position="168"/>
        <end position="265"/>
    </location>
</feature>
<feature type="compositionally biased region" description="Polar residues" evidence="2">
    <location>
        <begin position="447"/>
        <end position="459"/>
    </location>
</feature>
<dbReference type="EMBL" id="JAIBSC010000138">
    <property type="protein sequence ID" value="KAH1895570.1"/>
    <property type="molecule type" value="Genomic_DNA"/>
</dbReference>
<feature type="compositionally biased region" description="Basic and acidic residues" evidence="2">
    <location>
        <begin position="614"/>
        <end position="624"/>
    </location>
</feature>
<organism evidence="3 4">
    <name type="scientific">Aspergillus fumigatus</name>
    <name type="common">Neosartorya fumigata</name>
    <dbReference type="NCBI Taxonomy" id="746128"/>
    <lineage>
        <taxon>Eukaryota</taxon>
        <taxon>Fungi</taxon>
        <taxon>Dikarya</taxon>
        <taxon>Ascomycota</taxon>
        <taxon>Pezizomycotina</taxon>
        <taxon>Eurotiomycetes</taxon>
        <taxon>Eurotiomycetidae</taxon>
        <taxon>Eurotiales</taxon>
        <taxon>Aspergillaceae</taxon>
        <taxon>Aspergillus</taxon>
        <taxon>Aspergillus subgen. Fumigati</taxon>
    </lineage>
</organism>
<comment type="caution">
    <text evidence="3">The sequence shown here is derived from an EMBL/GenBank/DDBJ whole genome shotgun (WGS) entry which is preliminary data.</text>
</comment>
<evidence type="ECO:0000313" key="4">
    <source>
        <dbReference type="Proteomes" id="UP000813423"/>
    </source>
</evidence>
<dbReference type="PROSITE" id="PS51421">
    <property type="entry name" value="RAS"/>
    <property type="match status" value="1"/>
</dbReference>
<evidence type="ECO:0000256" key="2">
    <source>
        <dbReference type="SAM" id="MobiDB-lite"/>
    </source>
</evidence>
<feature type="compositionally biased region" description="Polar residues" evidence="2">
    <location>
        <begin position="557"/>
        <end position="577"/>
    </location>
</feature>
<evidence type="ECO:0008006" key="5">
    <source>
        <dbReference type="Google" id="ProtNLM"/>
    </source>
</evidence>
<dbReference type="InterPro" id="IPR050209">
    <property type="entry name" value="Rab_GTPases_membrane_traffic"/>
</dbReference>
<dbReference type="AlphaFoldDB" id="A0A9P8NBP8"/>
<dbReference type="GO" id="GO:0003924">
    <property type="term" value="F:GTPase activity"/>
    <property type="evidence" value="ECO:0007669"/>
    <property type="project" value="InterPro"/>
</dbReference>
<dbReference type="Pfam" id="PF00071">
    <property type="entry name" value="Ras"/>
    <property type="match status" value="1"/>
</dbReference>
<dbReference type="SUPFAM" id="SSF52540">
    <property type="entry name" value="P-loop containing nucleoside triphosphate hydrolases"/>
    <property type="match status" value="1"/>
</dbReference>
<feature type="compositionally biased region" description="Basic and acidic residues" evidence="2">
    <location>
        <begin position="509"/>
        <end position="525"/>
    </location>
</feature>
<feature type="compositionally biased region" description="Low complexity" evidence="2">
    <location>
        <begin position="193"/>
        <end position="202"/>
    </location>
</feature>
<feature type="compositionally biased region" description="Polar residues" evidence="2">
    <location>
        <begin position="977"/>
        <end position="996"/>
    </location>
</feature>
<dbReference type="PROSITE" id="PS51419">
    <property type="entry name" value="RAB"/>
    <property type="match status" value="1"/>
</dbReference>
<dbReference type="CDD" id="cd00154">
    <property type="entry name" value="Rab"/>
    <property type="match status" value="1"/>
</dbReference>
<feature type="compositionally biased region" description="Polar residues" evidence="2">
    <location>
        <begin position="222"/>
        <end position="232"/>
    </location>
</feature>
<feature type="compositionally biased region" description="Basic residues" evidence="2">
    <location>
        <begin position="997"/>
        <end position="1007"/>
    </location>
</feature>
<dbReference type="SMART" id="SM00175">
    <property type="entry name" value="RAB"/>
    <property type="match status" value="1"/>
</dbReference>
<feature type="region of interest" description="Disordered" evidence="2">
    <location>
        <begin position="333"/>
        <end position="352"/>
    </location>
</feature>
<comment type="similarity">
    <text evidence="1">Belongs to the small GTPase superfamily. Rab family.</text>
</comment>
<gene>
    <name evidence="3" type="ORF">KXV57_001793</name>
</gene>
<evidence type="ECO:0000313" key="3">
    <source>
        <dbReference type="EMBL" id="KAH1895570.1"/>
    </source>
</evidence>
<name>A0A9P8NBP8_ASPFM</name>
<feature type="compositionally biased region" description="Low complexity" evidence="2">
    <location>
        <begin position="868"/>
        <end position="878"/>
    </location>
</feature>
<accession>A0A9P8NBP8</accession>
<dbReference type="PANTHER" id="PTHR47979">
    <property type="entry name" value="DRAB11-RELATED"/>
    <property type="match status" value="1"/>
</dbReference>
<dbReference type="SMART" id="SM00174">
    <property type="entry name" value="RHO"/>
    <property type="match status" value="1"/>
</dbReference>
<dbReference type="GO" id="GO:0007033">
    <property type="term" value="P:vacuole organization"/>
    <property type="evidence" value="ECO:0007669"/>
    <property type="project" value="EnsemblFungi"/>
</dbReference>
<feature type="region of interest" description="Disordered" evidence="2">
    <location>
        <begin position="395"/>
        <end position="584"/>
    </location>
</feature>
<feature type="compositionally biased region" description="Low complexity" evidence="2">
    <location>
        <begin position="465"/>
        <end position="477"/>
    </location>
</feature>
<feature type="region of interest" description="Disordered" evidence="2">
    <location>
        <begin position="851"/>
        <end position="882"/>
    </location>
</feature>
<sequence>MYALVDPICQVKESRSLITDILKQKQRESWHVPSNASARIAPDQHRQYRIEGTDSEPYHNGQYNSQSSHHHTRGSPDLGDLDIAKACGEVSGDHQLRFSRQKSSTGVEHAVKNAKGLSGRPENAVRSTEKSTSQNETNTFSHKKDKRVTRRLEAERIELEKRLLKLEQTQLAGNHNSPKRESRRLTKKQPLGSSSRGSSVSADESRPSSRRLSGLFSIPRRASTSRSSSVNGRNGEESTDSAPVPAKTLPDDVSTSRVAKPSLSTSLPERFSAVISKELIVRSNALLQDQTSPAQSPSSPATTAAMNQSETLESNEERPLQKPEPTLDYAKQQIDDHGESPKSRSLQTSPDLDPLSFAATLHLAKRARGNNHFKDQSPDKVQHPSFVQRDVTQNGKLYDPQPLGSSKMGAVSQPNPKTIDNSSSLPTKVSVKSVPRRTFKPSPLAGDSTSGGSSRSLAGNASVWRSRNSGGSSGARRTPSSSMVTVATRISSAVESLQVSQPSTNSQSETEREGRAQDSASERTPKSNNLANTRVSKEQEALDYASSQHPRIRHLTRTSAPVSNPPQLSVKSRIQTSENDKNINHLSVKHNRQEAQAIHGAQTARVNQDVPPMTEHKSGRRLDARGFATPGSASSRSSSPEPCSEDYNTADEAGSIGSVPRANNDCLDGKSAAASGPCFVQNTIESNDSTCVGKFTDVAVSKAGDPQGDRPATETGELESMYDYLAKVILLGPSGAGKSCVLHRFVKDEWRVLSSQTIGVEFSSKIIRLGSGPRKTRIKLQLWDTAGTERFRSVSRSYYRGAAGAILIYDISSQASFAALPTFLMDARALASPNLTVLLAGNKADLASDSVTHGDLADDSMRAPPTPSSTSSKQSSFPIDSVPGSVRSTSILGTGTRLTATYAFEGRQVSAEESAHWAAKANIPVAVEVSALTGEGVEELFNRLARIILTKIELGEIDPDDPQSGIQYGDGGLYGQGTSDGSSIRSRMTVDDNSVQLHRRNPKRRGGTRGVNNWRSNMGEWEEVFQLSGSHQKKGTGCC</sequence>
<feature type="region of interest" description="Disordered" evidence="2">
    <location>
        <begin position="977"/>
        <end position="1013"/>
    </location>
</feature>
<feature type="compositionally biased region" description="Polar residues" evidence="2">
    <location>
        <begin position="412"/>
        <end position="427"/>
    </location>
</feature>
<feature type="region of interest" description="Disordered" evidence="2">
    <location>
        <begin position="97"/>
        <end position="147"/>
    </location>
</feature>
<dbReference type="InterPro" id="IPR005225">
    <property type="entry name" value="Small_GTP-bd"/>
</dbReference>
<dbReference type="Proteomes" id="UP000813423">
    <property type="component" value="Unassembled WGS sequence"/>
</dbReference>
<feature type="compositionally biased region" description="Polar residues" evidence="2">
    <location>
        <begin position="130"/>
        <end position="140"/>
    </location>
</feature>
<dbReference type="GO" id="GO:0005525">
    <property type="term" value="F:GTP binding"/>
    <property type="evidence" value="ECO:0007669"/>
    <property type="project" value="InterPro"/>
</dbReference>
<feature type="region of interest" description="Disordered" evidence="2">
    <location>
        <begin position="287"/>
        <end position="323"/>
    </location>
</feature>
<dbReference type="InterPro" id="IPR001806">
    <property type="entry name" value="Small_GTPase"/>
</dbReference>
<feature type="compositionally biased region" description="Polar residues" evidence="2">
    <location>
        <begin position="253"/>
        <end position="265"/>
    </location>
</feature>
<protein>
    <recommendedName>
        <fullName evidence="5">Ras family GTPase (Rab4b)</fullName>
    </recommendedName>
</protein>
<feature type="compositionally biased region" description="Low complexity" evidence="2">
    <location>
        <begin position="630"/>
        <end position="642"/>
    </location>
</feature>
<dbReference type="InterPro" id="IPR027417">
    <property type="entry name" value="P-loop_NTPase"/>
</dbReference>
<dbReference type="Gene3D" id="3.40.50.300">
    <property type="entry name" value="P-loop containing nucleotide triphosphate hydrolases"/>
    <property type="match status" value="1"/>
</dbReference>
<feature type="compositionally biased region" description="Polar residues" evidence="2">
    <location>
        <begin position="478"/>
        <end position="508"/>
    </location>
</feature>
<feature type="region of interest" description="Disordered" evidence="2">
    <location>
        <begin position="53"/>
        <end position="80"/>
    </location>
</feature>
<feature type="region of interest" description="Disordered" evidence="2">
    <location>
        <begin position="610"/>
        <end position="658"/>
    </location>
</feature>
<dbReference type="PRINTS" id="PR00449">
    <property type="entry name" value="RASTRNSFRMNG"/>
</dbReference>